<name>A0A847RDD4_9BACT</name>
<dbReference type="EMBL" id="JABAIA010000001">
    <property type="protein sequence ID" value="NLR64050.1"/>
    <property type="molecule type" value="Genomic_DNA"/>
</dbReference>
<dbReference type="PANTHER" id="PTHR43283">
    <property type="entry name" value="BETA-LACTAMASE-RELATED"/>
    <property type="match status" value="1"/>
</dbReference>
<protein>
    <submittedName>
        <fullName evidence="2">Serine hydrolase</fullName>
    </submittedName>
</protein>
<keyword evidence="3" id="KW-1185">Reference proteome</keyword>
<dbReference type="Proteomes" id="UP000570474">
    <property type="component" value="Unassembled WGS sequence"/>
</dbReference>
<evidence type="ECO:0000259" key="1">
    <source>
        <dbReference type="Pfam" id="PF00144"/>
    </source>
</evidence>
<dbReference type="AlphaFoldDB" id="A0A847RDD4"/>
<dbReference type="Gene3D" id="3.40.710.10">
    <property type="entry name" value="DD-peptidase/beta-lactamase superfamily"/>
    <property type="match status" value="1"/>
</dbReference>
<dbReference type="PANTHER" id="PTHR43283:SF7">
    <property type="entry name" value="BETA-LACTAMASE-RELATED DOMAIN-CONTAINING PROTEIN"/>
    <property type="match status" value="1"/>
</dbReference>
<dbReference type="Pfam" id="PF00144">
    <property type="entry name" value="Beta-lactamase"/>
    <property type="match status" value="1"/>
</dbReference>
<dbReference type="GO" id="GO:0016787">
    <property type="term" value="F:hydrolase activity"/>
    <property type="evidence" value="ECO:0007669"/>
    <property type="project" value="UniProtKB-KW"/>
</dbReference>
<feature type="domain" description="Beta-lactamase-related" evidence="1">
    <location>
        <begin position="74"/>
        <end position="355"/>
    </location>
</feature>
<dbReference type="InterPro" id="IPR012338">
    <property type="entry name" value="Beta-lactam/transpept-like"/>
</dbReference>
<dbReference type="RefSeq" id="WP_168870014.1">
    <property type="nucleotide sequence ID" value="NZ_JABAIA010000001.1"/>
</dbReference>
<evidence type="ECO:0000313" key="3">
    <source>
        <dbReference type="Proteomes" id="UP000570474"/>
    </source>
</evidence>
<sequence length="379" mass="42913">MMDTLTYLCRCVCWNIPKIDDYKRFANAPIANGSTIFPLEAAPEKMLLPTISWKFRGQPKQAPLPDLLAQTGTTACIVLQHGQVRYEAYFNGYQRTSVNTSFSVAKSMTSALVGIAIAEGAIHSVDDPVARYLPAFDQQGFRQITLSHLLQMCSGLDYREGVFPWTDDARVYYGLRLRDQALKARLKEEPGTVYHYNNYNLLLLGMVLEKTTGQQVPAYFSEKIWQPMGAEASASWSMDSRRSGFAKMESGFNALAIDFARFGQLCLQNGQLNGRSIIPADWMQESTSRPVHTADTTTYLSRMTPPLCKWAGSPHGYYKYLWWGYQTDPHNFDYFALGVKGQLIYISPRKQAVIVRFGKKWGQIDWWPEALKQIADSLT</sequence>
<dbReference type="SUPFAM" id="SSF56601">
    <property type="entry name" value="beta-lactamase/transpeptidase-like"/>
    <property type="match status" value="1"/>
</dbReference>
<keyword evidence="2" id="KW-0378">Hydrolase</keyword>
<dbReference type="InterPro" id="IPR001466">
    <property type="entry name" value="Beta-lactam-related"/>
</dbReference>
<gene>
    <name evidence="2" type="ORF">HGH92_07010</name>
</gene>
<organism evidence="2 3">
    <name type="scientific">Chitinophaga varians</name>
    <dbReference type="NCBI Taxonomy" id="2202339"/>
    <lineage>
        <taxon>Bacteria</taxon>
        <taxon>Pseudomonadati</taxon>
        <taxon>Bacteroidota</taxon>
        <taxon>Chitinophagia</taxon>
        <taxon>Chitinophagales</taxon>
        <taxon>Chitinophagaceae</taxon>
        <taxon>Chitinophaga</taxon>
    </lineage>
</organism>
<comment type="caution">
    <text evidence="2">The sequence shown here is derived from an EMBL/GenBank/DDBJ whole genome shotgun (WGS) entry which is preliminary data.</text>
</comment>
<accession>A0A847RDD4</accession>
<proteinExistence type="predicted"/>
<evidence type="ECO:0000313" key="2">
    <source>
        <dbReference type="EMBL" id="NLR64050.1"/>
    </source>
</evidence>
<dbReference type="InterPro" id="IPR050789">
    <property type="entry name" value="Diverse_Enzym_Activities"/>
</dbReference>
<reference evidence="2 3" key="1">
    <citation type="submission" date="2020-04" db="EMBL/GenBank/DDBJ databases">
        <authorList>
            <person name="Yin C."/>
        </authorList>
    </citation>
    <scope>NUCLEOTIDE SEQUENCE [LARGE SCALE GENOMIC DNA]</scope>
    <source>
        <strain evidence="2 3">Ae27</strain>
    </source>
</reference>